<evidence type="ECO:0000313" key="3">
    <source>
        <dbReference type="Proteomes" id="UP000005220"/>
    </source>
</evidence>
<dbReference type="PANTHER" id="PTHR45348:SF2">
    <property type="entry name" value="ZINC-TYPE ALCOHOL DEHYDROGENASE-LIKE PROTEIN C2E1P3.01"/>
    <property type="match status" value="1"/>
</dbReference>
<dbReference type="Gene3D" id="3.40.50.720">
    <property type="entry name" value="NAD(P)-binding Rossmann-like Domain"/>
    <property type="match status" value="1"/>
</dbReference>
<organism evidence="2 3">
    <name type="scientific">Kazachstania africana (strain ATCC 22294 / BCRC 22015 / CBS 2517 / CECT 1963 / NBRC 1671 / NRRL Y-8276)</name>
    <name type="common">Yeast</name>
    <name type="synonym">Kluyveromyces africanus</name>
    <dbReference type="NCBI Taxonomy" id="1071382"/>
    <lineage>
        <taxon>Eukaryota</taxon>
        <taxon>Fungi</taxon>
        <taxon>Dikarya</taxon>
        <taxon>Ascomycota</taxon>
        <taxon>Saccharomycotina</taxon>
        <taxon>Saccharomycetes</taxon>
        <taxon>Saccharomycetales</taxon>
        <taxon>Saccharomycetaceae</taxon>
        <taxon>Kazachstania</taxon>
    </lineage>
</organism>
<name>H2ARK5_KAZAF</name>
<dbReference type="KEGG" id="kaf:KAFR_0B07060"/>
<reference evidence="2 3" key="1">
    <citation type="journal article" date="2011" name="Proc. Natl. Acad. Sci. U.S.A.">
        <title>Evolutionary erosion of yeast sex chromosomes by mating-type switching accidents.</title>
        <authorList>
            <person name="Gordon J.L."/>
            <person name="Armisen D."/>
            <person name="Proux-Wera E."/>
            <person name="Oheigeartaigh S.S."/>
            <person name="Byrne K.P."/>
            <person name="Wolfe K.H."/>
        </authorList>
    </citation>
    <scope>NUCLEOTIDE SEQUENCE [LARGE SCALE GENOMIC DNA]</scope>
    <source>
        <strain evidence="3">ATCC 22294 / BCRC 22015 / CBS 2517 / CECT 1963 / NBRC 1671 / NRRL Y-8276</strain>
    </source>
</reference>
<dbReference type="OrthoDB" id="9992527at2759"/>
<evidence type="ECO:0000259" key="1">
    <source>
        <dbReference type="Pfam" id="PF00107"/>
    </source>
</evidence>
<dbReference type="eggNOG" id="KOG1198">
    <property type="taxonomic scope" value="Eukaryota"/>
</dbReference>
<sequence>MKAVKGVGKKVVIQLALPLPRLEVGQALLKTIAVSGNPVDWKNAEFQWSADHAILDNGVVGEITKLGPNMNSSDFHSGDVISSYVQGGSLRSPENGAFEEYVAVDTKLSMHLPRKVKLSDSPIFLEGPITTYGGAASIGTSWYTAGALLFHHFNLKYTTPREPQNSFPILIWGGGTTAVGQVLIQLIHAFNGYSKIVVTVSKKNEPLLKKYSADDIFDHHDPGVLAKIKAKYTNFKHLIDCVSSKETVNQVYECSSDDEKATLLNLLMLSQDDIRSGIRKSNVTVDYTILHSAFGVVVEVSDLIIPADQSYRKSLIEFVKVSNRLFLDGTLHHIPIKVYKNGLEGMIEIMDDLKYERNSAEKLVAVMPH</sequence>
<dbReference type="EMBL" id="HE650822">
    <property type="protein sequence ID" value="CCF57005.1"/>
    <property type="molecule type" value="Genomic_DNA"/>
</dbReference>
<dbReference type="InterPro" id="IPR011032">
    <property type="entry name" value="GroES-like_sf"/>
</dbReference>
<dbReference type="AlphaFoldDB" id="H2ARK5"/>
<dbReference type="GeneID" id="13884886"/>
<dbReference type="Pfam" id="PF00107">
    <property type="entry name" value="ADH_zinc_N"/>
    <property type="match status" value="1"/>
</dbReference>
<dbReference type="GO" id="GO:0016651">
    <property type="term" value="F:oxidoreductase activity, acting on NAD(P)H"/>
    <property type="evidence" value="ECO:0007669"/>
    <property type="project" value="InterPro"/>
</dbReference>
<dbReference type="SUPFAM" id="SSF51735">
    <property type="entry name" value="NAD(P)-binding Rossmann-fold domains"/>
    <property type="match status" value="1"/>
</dbReference>
<dbReference type="InterPro" id="IPR047122">
    <property type="entry name" value="Trans-enoyl_RdTase-like"/>
</dbReference>
<dbReference type="Gene3D" id="3.90.180.10">
    <property type="entry name" value="Medium-chain alcohol dehydrogenases, catalytic domain"/>
    <property type="match status" value="1"/>
</dbReference>
<accession>H2ARK5</accession>
<dbReference type="Proteomes" id="UP000005220">
    <property type="component" value="Chromosome 2"/>
</dbReference>
<gene>
    <name evidence="2" type="primary">KAFR0B07060</name>
    <name evidence="2" type="ORF">KAFR_0B07060</name>
</gene>
<dbReference type="InterPro" id="IPR013149">
    <property type="entry name" value="ADH-like_C"/>
</dbReference>
<feature type="domain" description="Alcohol dehydrogenase-like C-terminal" evidence="1">
    <location>
        <begin position="178"/>
        <end position="263"/>
    </location>
</feature>
<evidence type="ECO:0000313" key="2">
    <source>
        <dbReference type="EMBL" id="CCF57005.1"/>
    </source>
</evidence>
<dbReference type="SUPFAM" id="SSF50129">
    <property type="entry name" value="GroES-like"/>
    <property type="match status" value="1"/>
</dbReference>
<dbReference type="RefSeq" id="XP_003956140.1">
    <property type="nucleotide sequence ID" value="XM_003956091.1"/>
</dbReference>
<dbReference type="InterPro" id="IPR036291">
    <property type="entry name" value="NAD(P)-bd_dom_sf"/>
</dbReference>
<proteinExistence type="predicted"/>
<dbReference type="PANTHER" id="PTHR45348">
    <property type="entry name" value="HYPOTHETICAL OXIDOREDUCTASE (EUROFUNG)"/>
    <property type="match status" value="1"/>
</dbReference>
<protein>
    <recommendedName>
        <fullName evidence="1">Alcohol dehydrogenase-like C-terminal domain-containing protein</fullName>
    </recommendedName>
</protein>
<dbReference type="InParanoid" id="H2ARK5"/>
<keyword evidence="3" id="KW-1185">Reference proteome</keyword>
<dbReference type="CDD" id="cd08249">
    <property type="entry name" value="enoyl_reductase_like"/>
    <property type="match status" value="1"/>
</dbReference>
<dbReference type="HOGENOM" id="CLU_026673_16_1_1"/>